<dbReference type="InterPro" id="IPR014756">
    <property type="entry name" value="Ig_E-set"/>
</dbReference>
<name>A0ABQ3ETA5_9ACTN</name>
<dbReference type="SUPFAM" id="SSF81296">
    <property type="entry name" value="E set domains"/>
    <property type="match status" value="1"/>
</dbReference>
<feature type="domain" description="Galactose oxidase-like Early set" evidence="3">
    <location>
        <begin position="512"/>
        <end position="607"/>
    </location>
</feature>
<feature type="chain" id="PRO_5046928260" description="Galactose oxidase-like Early set domain-containing protein" evidence="2">
    <location>
        <begin position="40"/>
        <end position="637"/>
    </location>
</feature>
<dbReference type="InterPro" id="IPR013783">
    <property type="entry name" value="Ig-like_fold"/>
</dbReference>
<organism evidence="4 5">
    <name type="scientific">Streptomyces cirratus</name>
    <dbReference type="NCBI Taxonomy" id="68187"/>
    <lineage>
        <taxon>Bacteria</taxon>
        <taxon>Bacillati</taxon>
        <taxon>Actinomycetota</taxon>
        <taxon>Actinomycetes</taxon>
        <taxon>Kitasatosporales</taxon>
        <taxon>Streptomycetaceae</taxon>
        <taxon>Streptomyces</taxon>
    </lineage>
</organism>
<protein>
    <recommendedName>
        <fullName evidence="3">Galactose oxidase-like Early set domain-containing protein</fullName>
    </recommendedName>
</protein>
<dbReference type="Pfam" id="PF09118">
    <property type="entry name" value="GO-like_E_set"/>
    <property type="match status" value="1"/>
</dbReference>
<feature type="region of interest" description="Disordered" evidence="1">
    <location>
        <begin position="612"/>
        <end position="637"/>
    </location>
</feature>
<dbReference type="Gene3D" id="2.60.40.10">
    <property type="entry name" value="Immunoglobulins"/>
    <property type="match status" value="1"/>
</dbReference>
<dbReference type="CDD" id="cd02851">
    <property type="entry name" value="E_set_GO_C"/>
    <property type="match status" value="1"/>
</dbReference>
<reference evidence="5" key="1">
    <citation type="journal article" date="2019" name="Int. J. Syst. Evol. Microbiol.">
        <title>The Global Catalogue of Microorganisms (GCM) 10K type strain sequencing project: providing services to taxonomists for standard genome sequencing and annotation.</title>
        <authorList>
            <consortium name="The Broad Institute Genomics Platform"/>
            <consortium name="The Broad Institute Genome Sequencing Center for Infectious Disease"/>
            <person name="Wu L."/>
            <person name="Ma J."/>
        </authorList>
    </citation>
    <scope>NUCLEOTIDE SEQUENCE [LARGE SCALE GENOMIC DNA]</scope>
    <source>
        <strain evidence="5">JCM 4738</strain>
    </source>
</reference>
<evidence type="ECO:0000313" key="5">
    <source>
        <dbReference type="Proteomes" id="UP000642673"/>
    </source>
</evidence>
<feature type="signal peptide" evidence="2">
    <location>
        <begin position="1"/>
        <end position="39"/>
    </location>
</feature>
<dbReference type="Proteomes" id="UP000642673">
    <property type="component" value="Unassembled WGS sequence"/>
</dbReference>
<dbReference type="InterPro" id="IPR015202">
    <property type="entry name" value="GO-like_E_set"/>
</dbReference>
<dbReference type="InterPro" id="IPR011043">
    <property type="entry name" value="Gal_Oxase/kelch_b-propeller"/>
</dbReference>
<dbReference type="SUPFAM" id="SSF50965">
    <property type="entry name" value="Galactose oxidase, central domain"/>
    <property type="match status" value="1"/>
</dbReference>
<gene>
    <name evidence="4" type="ORF">GCM10010347_23390</name>
</gene>
<keyword evidence="2" id="KW-0732">Signal</keyword>
<keyword evidence="5" id="KW-1185">Reference proteome</keyword>
<dbReference type="RefSeq" id="WP_190183982.1">
    <property type="nucleotide sequence ID" value="NZ_BMVP01000003.1"/>
</dbReference>
<evidence type="ECO:0000313" key="4">
    <source>
        <dbReference type="EMBL" id="GHB52783.1"/>
    </source>
</evidence>
<dbReference type="PANTHER" id="PTHR32208">
    <property type="entry name" value="SECRETED PROTEIN-RELATED"/>
    <property type="match status" value="1"/>
</dbReference>
<proteinExistence type="predicted"/>
<comment type="caution">
    <text evidence="4">The sequence shown here is derived from an EMBL/GenBank/DDBJ whole genome shotgun (WGS) entry which is preliminary data.</text>
</comment>
<evidence type="ECO:0000256" key="2">
    <source>
        <dbReference type="SAM" id="SignalP"/>
    </source>
</evidence>
<sequence length="637" mass="68825">MSLGPVRAVFEHRPVPPLRLLATALLASAVLATGSPALASPPAPDDTRQEAAVLGEDHARAHAGRRQAADAMRAYPQSRRTAGLASLRASQRRLNAGFAAPRFGRFTDYFPSPDFGVHVAQLPTGKVLLFSFERVEVDPTKETGPTDRIGRTNAGRAYLWDPAKGTGAQAFKKVPPPTVLMPDGTYVPRPAPFFCAGHSYLPNGMVGVFGGNGGGKGGTGARLSFVFDPWTETWFRNRDMAVGRWYPSVVTGADGRQLIMSGQDERGSGHPTPLVERFPARGHRVPWGPYDIPAGVPAERFAADAPFRNDYPHLFSLRDGMIYGLGRDADQQWVFDPVKETRTDLPRRPADFRGYGSAVPLPAGLRGPDSVLVLGGDPLDASTYRLAGGAWSADTPRAFGRTQDDTLILPDATLLTVNGAVDTRNYGYGPFNPKADLKYRRIELRDALGRWRLGPAQRLPRGYHSNALVMPDGRVMITGDELQQIANDPDIADGMDGSIELYEPPYLHRGTRPALDRAPRGELAYDAEFPVRTSTPADVARAVLLAPTTVTHAVNTSQRHLDLRVTATRGDTVTLRTPPTAADAPPGYYMLFLLNAEGVPSTAQWIKLGPRPGGADGSRWWAPPGAGYSKRAVSPAP</sequence>
<dbReference type="Gene3D" id="2.130.10.80">
    <property type="entry name" value="Galactose oxidase/kelch, beta-propeller"/>
    <property type="match status" value="1"/>
</dbReference>
<dbReference type="EMBL" id="BMVP01000003">
    <property type="protein sequence ID" value="GHB52783.1"/>
    <property type="molecule type" value="Genomic_DNA"/>
</dbReference>
<dbReference type="InterPro" id="IPR037293">
    <property type="entry name" value="Gal_Oxidase_central_sf"/>
</dbReference>
<evidence type="ECO:0000259" key="3">
    <source>
        <dbReference type="Pfam" id="PF09118"/>
    </source>
</evidence>
<dbReference type="PANTHER" id="PTHR32208:SF21">
    <property type="entry name" value="LOW QUALITY PROTEIN: ALDEHYDE OXIDASE GLOX-LIKE"/>
    <property type="match status" value="1"/>
</dbReference>
<evidence type="ECO:0000256" key="1">
    <source>
        <dbReference type="SAM" id="MobiDB-lite"/>
    </source>
</evidence>
<accession>A0ABQ3ETA5</accession>